<feature type="domain" description="Integrase catalytic" evidence="9">
    <location>
        <begin position="877"/>
        <end position="1052"/>
    </location>
</feature>
<dbReference type="PROSITE" id="PS50994">
    <property type="entry name" value="INTEGRASE"/>
    <property type="match status" value="1"/>
</dbReference>
<organism evidence="10 11">
    <name type="scientific">Tanacetum coccineum</name>
    <dbReference type="NCBI Taxonomy" id="301880"/>
    <lineage>
        <taxon>Eukaryota</taxon>
        <taxon>Viridiplantae</taxon>
        <taxon>Streptophyta</taxon>
        <taxon>Embryophyta</taxon>
        <taxon>Tracheophyta</taxon>
        <taxon>Spermatophyta</taxon>
        <taxon>Magnoliopsida</taxon>
        <taxon>eudicotyledons</taxon>
        <taxon>Gunneridae</taxon>
        <taxon>Pentapetalae</taxon>
        <taxon>asterids</taxon>
        <taxon>campanulids</taxon>
        <taxon>Asterales</taxon>
        <taxon>Asteraceae</taxon>
        <taxon>Asteroideae</taxon>
        <taxon>Anthemideae</taxon>
        <taxon>Anthemidinae</taxon>
        <taxon>Tanacetum</taxon>
    </lineage>
</organism>
<dbReference type="PANTHER" id="PTHR42648">
    <property type="entry name" value="TRANSPOSASE, PUTATIVE-RELATED"/>
    <property type="match status" value="1"/>
</dbReference>
<evidence type="ECO:0000259" key="8">
    <source>
        <dbReference type="PROSITE" id="PS50158"/>
    </source>
</evidence>
<dbReference type="Pfam" id="PF00665">
    <property type="entry name" value="rve"/>
    <property type="match status" value="1"/>
</dbReference>
<keyword evidence="1" id="KW-0645">Protease</keyword>
<dbReference type="InterPro" id="IPR057670">
    <property type="entry name" value="SH3_retrovirus"/>
</dbReference>
<feature type="compositionally biased region" description="Polar residues" evidence="7">
    <location>
        <begin position="1169"/>
        <end position="1189"/>
    </location>
</feature>
<dbReference type="Gene3D" id="4.10.60.10">
    <property type="entry name" value="Zinc finger, CCHC-type"/>
    <property type="match status" value="1"/>
</dbReference>
<gene>
    <name evidence="10" type="ORF">Tco_0702257</name>
</gene>
<dbReference type="InterPro" id="IPR036875">
    <property type="entry name" value="Znf_CCHC_sf"/>
</dbReference>
<evidence type="ECO:0000313" key="10">
    <source>
        <dbReference type="EMBL" id="GJS69416.1"/>
    </source>
</evidence>
<keyword evidence="5" id="KW-0863">Zinc-finger</keyword>
<evidence type="ECO:0000256" key="1">
    <source>
        <dbReference type="ARBA" id="ARBA00022670"/>
    </source>
</evidence>
<dbReference type="InterPro" id="IPR054722">
    <property type="entry name" value="PolX-like_BBD"/>
</dbReference>
<dbReference type="PROSITE" id="PS50158">
    <property type="entry name" value="ZF_CCHC"/>
    <property type="match status" value="1"/>
</dbReference>
<dbReference type="InterPro" id="IPR012337">
    <property type="entry name" value="RNaseH-like_sf"/>
</dbReference>
<dbReference type="InterPro" id="IPR036397">
    <property type="entry name" value="RNaseH_sf"/>
</dbReference>
<dbReference type="InterPro" id="IPR013103">
    <property type="entry name" value="RVT_2"/>
</dbReference>
<accession>A0ABQ4XW37</accession>
<evidence type="ECO:0000256" key="6">
    <source>
        <dbReference type="SAM" id="Coils"/>
    </source>
</evidence>
<evidence type="ECO:0000313" key="11">
    <source>
        <dbReference type="Proteomes" id="UP001151760"/>
    </source>
</evidence>
<dbReference type="Pfam" id="PF25597">
    <property type="entry name" value="SH3_retrovirus"/>
    <property type="match status" value="1"/>
</dbReference>
<protein>
    <submittedName>
        <fullName evidence="10">Retrovirus-related pol polyprotein from transposon TNT 1-94</fullName>
    </submittedName>
</protein>
<dbReference type="SUPFAM" id="SSF57756">
    <property type="entry name" value="Retrovirus zinc finger-like domains"/>
    <property type="match status" value="1"/>
</dbReference>
<evidence type="ECO:0000259" key="9">
    <source>
        <dbReference type="PROSITE" id="PS50994"/>
    </source>
</evidence>
<proteinExistence type="predicted"/>
<feature type="region of interest" description="Disordered" evidence="7">
    <location>
        <begin position="180"/>
        <end position="200"/>
    </location>
</feature>
<dbReference type="Proteomes" id="UP001151760">
    <property type="component" value="Unassembled WGS sequence"/>
</dbReference>
<evidence type="ECO:0000256" key="4">
    <source>
        <dbReference type="ARBA" id="ARBA00022801"/>
    </source>
</evidence>
<dbReference type="Gene3D" id="3.30.420.10">
    <property type="entry name" value="Ribonuclease H-like superfamily/Ribonuclease H"/>
    <property type="match status" value="1"/>
</dbReference>
<evidence type="ECO:0000256" key="2">
    <source>
        <dbReference type="ARBA" id="ARBA00022723"/>
    </source>
</evidence>
<feature type="region of interest" description="Disordered" evidence="7">
    <location>
        <begin position="593"/>
        <end position="622"/>
    </location>
</feature>
<keyword evidence="6" id="KW-0175">Coiled coil</keyword>
<dbReference type="InterPro" id="IPR001878">
    <property type="entry name" value="Znf_CCHC"/>
</dbReference>
<dbReference type="Pfam" id="PF22936">
    <property type="entry name" value="Pol_BBD"/>
    <property type="match status" value="1"/>
</dbReference>
<reference evidence="10" key="1">
    <citation type="journal article" date="2022" name="Int. J. Mol. Sci.">
        <title>Draft Genome of Tanacetum Coccineum: Genomic Comparison of Closely Related Tanacetum-Family Plants.</title>
        <authorList>
            <person name="Yamashiro T."/>
            <person name="Shiraishi A."/>
            <person name="Nakayama K."/>
            <person name="Satake H."/>
        </authorList>
    </citation>
    <scope>NUCLEOTIDE SEQUENCE</scope>
</reference>
<keyword evidence="3" id="KW-0064">Aspartyl protease</keyword>
<reference evidence="10" key="2">
    <citation type="submission" date="2022-01" db="EMBL/GenBank/DDBJ databases">
        <authorList>
            <person name="Yamashiro T."/>
            <person name="Shiraishi A."/>
            <person name="Satake H."/>
            <person name="Nakayama K."/>
        </authorList>
    </citation>
    <scope>NUCLEOTIDE SEQUENCE</scope>
</reference>
<dbReference type="InterPro" id="IPR043502">
    <property type="entry name" value="DNA/RNA_pol_sf"/>
</dbReference>
<dbReference type="SMART" id="SM00343">
    <property type="entry name" value="ZnF_C2HC"/>
    <property type="match status" value="1"/>
</dbReference>
<feature type="compositionally biased region" description="Polar residues" evidence="7">
    <location>
        <begin position="593"/>
        <end position="614"/>
    </location>
</feature>
<evidence type="ECO:0000256" key="3">
    <source>
        <dbReference type="ARBA" id="ARBA00022750"/>
    </source>
</evidence>
<dbReference type="SUPFAM" id="SSF53098">
    <property type="entry name" value="Ribonuclease H-like"/>
    <property type="match status" value="1"/>
</dbReference>
<keyword evidence="11" id="KW-1185">Reference proteome</keyword>
<keyword evidence="4" id="KW-0378">Hydrolase</keyword>
<dbReference type="CDD" id="cd09272">
    <property type="entry name" value="RNase_HI_RT_Ty1"/>
    <property type="match status" value="1"/>
</dbReference>
<feature type="domain" description="CCHC-type" evidence="8">
    <location>
        <begin position="240"/>
        <end position="255"/>
    </location>
</feature>
<name>A0ABQ4XW37_9ASTR</name>
<evidence type="ECO:0000256" key="5">
    <source>
        <dbReference type="PROSITE-ProRule" id="PRU00047"/>
    </source>
</evidence>
<dbReference type="Pfam" id="PF07727">
    <property type="entry name" value="RVT_2"/>
    <property type="match status" value="1"/>
</dbReference>
<evidence type="ECO:0000256" key="7">
    <source>
        <dbReference type="SAM" id="MobiDB-lite"/>
    </source>
</evidence>
<keyword evidence="2" id="KW-0479">Metal-binding</keyword>
<dbReference type="EMBL" id="BQNB010009860">
    <property type="protein sequence ID" value="GJS69416.1"/>
    <property type="molecule type" value="Genomic_DNA"/>
</dbReference>
<dbReference type="Pfam" id="PF00098">
    <property type="entry name" value="zf-CCHC"/>
    <property type="match status" value="1"/>
</dbReference>
<dbReference type="InterPro" id="IPR001584">
    <property type="entry name" value="Integrase_cat-core"/>
</dbReference>
<dbReference type="InterPro" id="IPR039537">
    <property type="entry name" value="Retrotran_Ty1/copia-like"/>
</dbReference>
<feature type="region of interest" description="Disordered" evidence="7">
    <location>
        <begin position="1167"/>
        <end position="1189"/>
    </location>
</feature>
<dbReference type="PANTHER" id="PTHR42648:SF18">
    <property type="entry name" value="RETROTRANSPOSON, UNCLASSIFIED-LIKE PROTEIN"/>
    <property type="match status" value="1"/>
</dbReference>
<comment type="caution">
    <text evidence="10">The sequence shown here is derived from an EMBL/GenBank/DDBJ whole genome shotgun (WGS) entry which is preliminary data.</text>
</comment>
<dbReference type="SUPFAM" id="SSF56672">
    <property type="entry name" value="DNA/RNA polymerases"/>
    <property type="match status" value="1"/>
</dbReference>
<feature type="coiled-coil region" evidence="6">
    <location>
        <begin position="414"/>
        <end position="451"/>
    </location>
</feature>
<keyword evidence="5" id="KW-0862">Zinc</keyword>
<sequence>MSTSKTYQQSLADVGSETRPPMLERGSYIPWESRFKRYLNQNRDNRKWLLKSLDEGPYVINGGHEYKERFRTSIPNEFNNSIDRTLAKKLMWKQSFERLMRGTIQNKVDRETRFMNEFDQFVAEPGEALVSIYNLDSFDDLFDYLQQFEKLVNASRAKKLEKSHDPLALVAHTGSSSRQTSSYYVTHPYDPVNSGNTGRNSRRAYVQEEVVEGMNALKETGNIQRTLRTPSSGNTLTVQCYNCSGKGHYARNCPKPRVRDSKYFMEQILLTKQDENGVILTDDQNDFLFADASRIEEIEELSANICLMARIQPADHTSDDGPSYESAFIRMFMLGPKPLSVYDQQLKHGLVYPNPYTLKQAISKCLKLYVASSLGNLEIPLNVRDSEDTLEDAFKNKILNAELQQVKKKSFEIQEGLQARIKILEKDISKLEKLKNENVSLDFKVQSLIKERDNVKLEYQKLFDSIKKTRSQTQKEMDELIVHVSEKTYAYGAIRAENQNLLSTISELKTRLEKVEKGKSVNTKFDKTNGYQSLLCVTPLNKHAFQKKTDVPKTEENHVVSKPVTLQTSPTKQTGANQNTNVIRPGMYRVVTTQESQTNKTKSALSSTGMNATSRVRRPMSRDSHVAHSVLDNSKKAAKNVAVYVRKNKQTDNTSANVISNKENVIDVDVANASKAKTLLCVSCMQNVLIPCHDKCVAKHKLNVRSNVRRTFSTNSRPPKSSETTFVAPKTRFSEKETQSKTLDTTFVVSKSKIDVESASKAKDKVVQIVLWVVDSGCSKHMTGDRSLLRNFIEKFIGTVRFGNDNFAAITGYGDYIHGNITICHVYYVEGLGHNLFSVGQFCDGDLEVDFRSNTCYFKYGKDHLCSGCEMGKSKKASHPPKLVLSDHSKLELLHMDLCGPMRVASINGKKYILVIVDDFSRYTRVYFLRSKDETPEIIKRFIAQAQLNYKAKVCKIRIDNGTEFKNTSLKAHYEKLGIMQQFLIARTPQQNGVVERRNHTLVEAARTMLIFSRLPEFLWDAAVVTACFTQNRSIIHTRYNKTPYELLRGRKPNIAYFHVFGSLCYPTNDHDDLGKMKPKANIGVFIGYSETSTGFRIYNRQTKMIMETIHVKSDELTAMASEHDCLELELQRFNDHNSSAEPLNIPSKEDLDNLFGPMFEEYFEKTSSDTTTNSAAQPTQFHEDSSSTSSIFVDTHEAPPVVTTSDEQTSPISLTEADEFNQEDSADFDDSEVCMYALTISTIEPKNIKEAMTDHSWIESMQDELNQFKRLQCDAENIVVRNKTRLVAKGYKQEEGIDFEESFSHVARLEAVRMFIAYAAHKNITIFQMDVKTAFLNGPLKEEVYVSQPEGFIDPEFPDHVYRLKKALYGLKQAPRAWYDKLSSFLIEHGFTKGIIDPTLFTRRHGGDILLVQVYVDDIIFGSTNPDFLKRFANLMKNNFEMSMMGELKFFLGLQVHQSPCGIFISQSQYAIELLKKHGLDECVSMSTPMATERLDADLQGTPTDQTTYRRMIGGLMYLTTNRPEIAFATFVCARYQVRPTVKHLKEVKWIFWYLRQSYNMGLWYLKYSGFELIAYSDMDHAGFKDDCKSTSGGLQFLGGKPIPMYCDSKSAIAISCNPVQHSKTKHIDIWYHFIKEHVEKGTVELYFVRTEYQLADLFTKALPKERLEYLVFIALV</sequence>